<evidence type="ECO:0000259" key="4">
    <source>
        <dbReference type="Pfam" id="PF09375"/>
    </source>
</evidence>
<evidence type="ECO:0000313" key="5">
    <source>
        <dbReference type="EMBL" id="MDM8326304.1"/>
    </source>
</evidence>
<feature type="chain" id="PRO_5046313058" evidence="3">
    <location>
        <begin position="25"/>
        <end position="417"/>
    </location>
</feature>
<comment type="caution">
    <text evidence="5">The sequence shown here is derived from an EMBL/GenBank/DDBJ whole genome shotgun (WGS) entry which is preliminary data.</text>
</comment>
<reference evidence="6" key="2">
    <citation type="submission" date="2023-07" db="EMBL/GenBank/DDBJ databases">
        <title>Identification and characterization of horizontal gene transfer across gut microbiota members of farm animals based on homology search.</title>
        <authorList>
            <person name="Schwarzerova J."/>
            <person name="Nykrynova M."/>
            <person name="Jureckova K."/>
            <person name="Cejkova D."/>
            <person name="Rychlik I."/>
        </authorList>
    </citation>
    <scope>NUCLEOTIDE SEQUENCE [LARGE SCALE GENOMIC DNA]</scope>
    <source>
        <strain evidence="6">109_WCHN</strain>
    </source>
</reference>
<accession>A0ABT7VJ11</accession>
<evidence type="ECO:0000313" key="6">
    <source>
        <dbReference type="Proteomes" id="UP001169458"/>
    </source>
</evidence>
<dbReference type="Gene3D" id="1.20.1420.20">
    <property type="entry name" value="M75 peptidase, HXXE motif"/>
    <property type="match status" value="1"/>
</dbReference>
<dbReference type="CDD" id="cd14658">
    <property type="entry name" value="Imelysin-like_IrpA"/>
    <property type="match status" value="1"/>
</dbReference>
<reference evidence="5 6" key="1">
    <citation type="submission" date="2023-06" db="EMBL/GenBank/DDBJ databases">
        <authorList>
            <person name="Zeman M."/>
            <person name="Kubasova T."/>
            <person name="Jahodarova E."/>
            <person name="Nykrynova M."/>
            <person name="Rychlik I."/>
        </authorList>
    </citation>
    <scope>NUCLEOTIDE SEQUENCE [LARGE SCALE GENOMIC DNA]</scope>
    <source>
        <strain evidence="5 6">109_WCHN</strain>
    </source>
</reference>
<comment type="subcellular location">
    <subcellularLocation>
        <location evidence="1">Cell envelope</location>
    </subcellularLocation>
</comment>
<name>A0ABT7VJ11_9BACE</name>
<dbReference type="Pfam" id="PF09375">
    <property type="entry name" value="Peptidase_M75"/>
    <property type="match status" value="1"/>
</dbReference>
<dbReference type="PROSITE" id="PS51257">
    <property type="entry name" value="PROKAR_LIPOPROTEIN"/>
    <property type="match status" value="1"/>
</dbReference>
<dbReference type="RefSeq" id="WP_289561195.1">
    <property type="nucleotide sequence ID" value="NZ_JAUDEN010000037.1"/>
</dbReference>
<proteinExistence type="predicted"/>
<feature type="domain" description="Imelysin-like" evidence="4">
    <location>
        <begin position="58"/>
        <end position="406"/>
    </location>
</feature>
<dbReference type="InterPro" id="IPR034982">
    <property type="entry name" value="Imelysin-like_IrpA"/>
</dbReference>
<dbReference type="InterPro" id="IPR018976">
    <property type="entry name" value="Imelysin-like"/>
</dbReference>
<dbReference type="InterPro" id="IPR038352">
    <property type="entry name" value="Imelysin_sf"/>
</dbReference>
<dbReference type="EMBL" id="JAUDEN010000037">
    <property type="protein sequence ID" value="MDM8326304.1"/>
    <property type="molecule type" value="Genomic_DNA"/>
</dbReference>
<evidence type="ECO:0000256" key="2">
    <source>
        <dbReference type="ARBA" id="ARBA00022729"/>
    </source>
</evidence>
<feature type="signal peptide" evidence="3">
    <location>
        <begin position="1"/>
        <end position="24"/>
    </location>
</feature>
<organism evidence="5 6">
    <name type="scientific">Bacteroides gallinaceum</name>
    <dbReference type="NCBI Taxonomy" id="1462571"/>
    <lineage>
        <taxon>Bacteria</taxon>
        <taxon>Pseudomonadati</taxon>
        <taxon>Bacteroidota</taxon>
        <taxon>Bacteroidia</taxon>
        <taxon>Bacteroidales</taxon>
        <taxon>Bacteroidaceae</taxon>
        <taxon>Bacteroides</taxon>
    </lineage>
</organism>
<evidence type="ECO:0000256" key="3">
    <source>
        <dbReference type="SAM" id="SignalP"/>
    </source>
</evidence>
<keyword evidence="2 3" id="KW-0732">Signal</keyword>
<keyword evidence="6" id="KW-1185">Reference proteome</keyword>
<dbReference type="Proteomes" id="UP001169458">
    <property type="component" value="Unassembled WGS sequence"/>
</dbReference>
<evidence type="ECO:0000256" key="1">
    <source>
        <dbReference type="ARBA" id="ARBA00004196"/>
    </source>
</evidence>
<sequence length="417" mass="46014">MKMKNVLMASAYMVLGASFMTGFSACSDNENTPEPEELSQQEQALKAVIEDYVNKSVVPTYKGLADAAIELADACRAMCNAGPSNLTEDMVKQAGEKWITARRYWELSEAWLYGAAADYNIDPHIDTWPLDKTAMENMLNNESQMAQMKDEESAATYVSNSLGQGLLGFHAIEYMLFEPANATTDQTSPRPAGKFTANELYYMAAVADDLRNQCVRLEISWADEGTYSESSEKWTYLADAELEPTFYYGESMKNAGQGGSKYKSYAEAVQELLVGAQDIADEVGGQKIGNPIGNGVENDANYIESPYALNSITDFIDNLKSVRTAYMGYQTENGVTENYIQPVEHSLSDYIKTVDPELDTKVINTIEGAIEAIGNMKEPFASTARDPQYEQVNLAAQKACQDVNDILDEVMNAIQNN</sequence>
<gene>
    <name evidence="5" type="ORF">QUW60_13895</name>
</gene>
<protein>
    <submittedName>
        <fullName evidence="5">Imelysin family protein</fullName>
    </submittedName>
</protein>